<dbReference type="AlphaFoldDB" id="A0A5B6VCL7"/>
<protein>
    <submittedName>
        <fullName evidence="1">Ribonuclease H protein</fullName>
    </submittedName>
</protein>
<sequence length="174" mass="19217">MTFRKLASSSLCPRCASGEETMNHLFRECPYGESCHIPFLHCSQIQSLLSGLPRSWLFSLWNNVEFFVLRSGPSRGTGTPVSMTKQADQVRRFYIKELDGVRKETQSISKVNMKWSNPLGHVVKINFDGASDERTKHSASGVVARDGSGHVLITSTELHEGVASAFAAKAIACR</sequence>
<accession>A0A5B6VCL7</accession>
<comment type="caution">
    <text evidence="1">The sequence shown here is derived from an EMBL/GenBank/DDBJ whole genome shotgun (WGS) entry which is preliminary data.</text>
</comment>
<name>A0A5B6VCL7_9ROSI</name>
<dbReference type="EMBL" id="SMMG02000007">
    <property type="protein sequence ID" value="KAA3466909.1"/>
    <property type="molecule type" value="Genomic_DNA"/>
</dbReference>
<reference evidence="1" key="1">
    <citation type="submission" date="2019-08" db="EMBL/GenBank/DDBJ databases">
        <authorList>
            <person name="Liu F."/>
        </authorList>
    </citation>
    <scope>NUCLEOTIDE SEQUENCE [LARGE SCALE GENOMIC DNA]</scope>
    <source>
        <strain evidence="1">PA1801</strain>
        <tissue evidence="1">Leaf</tissue>
    </source>
</reference>
<evidence type="ECO:0000313" key="1">
    <source>
        <dbReference type="EMBL" id="KAA3466909.1"/>
    </source>
</evidence>
<dbReference type="Proteomes" id="UP000325315">
    <property type="component" value="Unassembled WGS sequence"/>
</dbReference>
<dbReference type="OrthoDB" id="690769at2759"/>
<proteinExistence type="predicted"/>
<keyword evidence="2" id="KW-1185">Reference proteome</keyword>
<evidence type="ECO:0000313" key="2">
    <source>
        <dbReference type="Proteomes" id="UP000325315"/>
    </source>
</evidence>
<organism evidence="1 2">
    <name type="scientific">Gossypium australe</name>
    <dbReference type="NCBI Taxonomy" id="47621"/>
    <lineage>
        <taxon>Eukaryota</taxon>
        <taxon>Viridiplantae</taxon>
        <taxon>Streptophyta</taxon>
        <taxon>Embryophyta</taxon>
        <taxon>Tracheophyta</taxon>
        <taxon>Spermatophyta</taxon>
        <taxon>Magnoliopsida</taxon>
        <taxon>eudicotyledons</taxon>
        <taxon>Gunneridae</taxon>
        <taxon>Pentapetalae</taxon>
        <taxon>rosids</taxon>
        <taxon>malvids</taxon>
        <taxon>Malvales</taxon>
        <taxon>Malvaceae</taxon>
        <taxon>Malvoideae</taxon>
        <taxon>Gossypium</taxon>
    </lineage>
</organism>
<gene>
    <name evidence="1" type="ORF">EPI10_001969</name>
</gene>